<organism evidence="10 11">
    <name type="scientific">Paenibacillus aurantiacus</name>
    <dbReference type="NCBI Taxonomy" id="1936118"/>
    <lineage>
        <taxon>Bacteria</taxon>
        <taxon>Bacillati</taxon>
        <taxon>Bacillota</taxon>
        <taxon>Bacilli</taxon>
        <taxon>Bacillales</taxon>
        <taxon>Paenibacillaceae</taxon>
        <taxon>Paenibacillus</taxon>
    </lineage>
</organism>
<comment type="subunit">
    <text evidence="8">Heterotrimer of A, B and C subunits.</text>
</comment>
<dbReference type="InterPro" id="IPR004412">
    <property type="entry name" value="GatA"/>
</dbReference>
<dbReference type="RefSeq" id="WP_377493814.1">
    <property type="nucleotide sequence ID" value="NZ_JBHMDO010000020.1"/>
</dbReference>
<dbReference type="InterPro" id="IPR020556">
    <property type="entry name" value="Amidase_CS"/>
</dbReference>
<evidence type="ECO:0000256" key="6">
    <source>
        <dbReference type="ARBA" id="ARBA00025295"/>
    </source>
</evidence>
<keyword evidence="4 8" id="KW-0067">ATP-binding</keyword>
<feature type="domain" description="Amidase" evidence="9">
    <location>
        <begin position="24"/>
        <end position="466"/>
    </location>
</feature>
<evidence type="ECO:0000256" key="3">
    <source>
        <dbReference type="ARBA" id="ARBA00022741"/>
    </source>
</evidence>
<evidence type="ECO:0000256" key="7">
    <source>
        <dbReference type="ARBA" id="ARBA00047407"/>
    </source>
</evidence>
<dbReference type="PROSITE" id="PS00571">
    <property type="entry name" value="AMIDASES"/>
    <property type="match status" value="1"/>
</dbReference>
<sequence>MALFDMRLQEVHNKLVGKELTVADLVDASFNRIGQTDEAVRAFLTLNEEGARAAAAELDKQLADGGERGLLFGLPAGLKDNMVTEGLLTTCASQFLRNYDPIYDGTAVKKLKAAQSVLIGKLNMDEFAMGGSNENSSFYPTRNPWNTDYVPGGSSGGSAATVAAGQVYFSLGSDTGGSIRQPAAYCGVVGLKPTYGLVSRFGLVAFASSLDQIGPITKNVEDSAYVLQAIAGYDPMDSTSANVEIPDYTSALTGDVKGLRIGVPKEYLGQGIDPKVKEAVLAALRVYESLGATWEEVSLPHTEYAVAAYYILASSEASSNLARFDGVRYGVRADNPDNLIDMYRKSRSQGFGPEVKRRIMLGTYALSSGYYDAYYLKAQKVRTLIKQDFDHVFEKYDLIIGPTAPTPAFRLGEQVGDPLTMYLNDIVTIPVSLAGVPAISVPCGFADGLPIGLQIIGKAFDERTVLRAAHAYEQHTDHHQQRPQL</sequence>
<reference evidence="10 11" key="1">
    <citation type="submission" date="2024-09" db="EMBL/GenBank/DDBJ databases">
        <authorList>
            <person name="Sun Q."/>
            <person name="Mori K."/>
        </authorList>
    </citation>
    <scope>NUCLEOTIDE SEQUENCE [LARGE SCALE GENOMIC DNA]</scope>
    <source>
        <strain evidence="10 11">TISTR 2452</strain>
    </source>
</reference>
<evidence type="ECO:0000256" key="2">
    <source>
        <dbReference type="ARBA" id="ARBA00022598"/>
    </source>
</evidence>
<protein>
    <recommendedName>
        <fullName evidence="8">Glutamyl-tRNA(Gln) amidotransferase subunit A</fullName>
        <shortName evidence="8">Glu-ADT subunit A</shortName>
        <ecNumber evidence="8">6.3.5.7</ecNumber>
    </recommendedName>
</protein>
<dbReference type="Proteomes" id="UP001589747">
    <property type="component" value="Unassembled WGS sequence"/>
</dbReference>
<name>A0ABV5KML3_9BACL</name>
<comment type="catalytic activity">
    <reaction evidence="7 8">
        <text>L-glutamyl-tRNA(Gln) + L-glutamine + ATP + H2O = L-glutaminyl-tRNA(Gln) + L-glutamate + ADP + phosphate + H(+)</text>
        <dbReference type="Rhea" id="RHEA:17521"/>
        <dbReference type="Rhea" id="RHEA-COMP:9681"/>
        <dbReference type="Rhea" id="RHEA-COMP:9684"/>
        <dbReference type="ChEBI" id="CHEBI:15377"/>
        <dbReference type="ChEBI" id="CHEBI:15378"/>
        <dbReference type="ChEBI" id="CHEBI:29985"/>
        <dbReference type="ChEBI" id="CHEBI:30616"/>
        <dbReference type="ChEBI" id="CHEBI:43474"/>
        <dbReference type="ChEBI" id="CHEBI:58359"/>
        <dbReference type="ChEBI" id="CHEBI:78520"/>
        <dbReference type="ChEBI" id="CHEBI:78521"/>
        <dbReference type="ChEBI" id="CHEBI:456216"/>
        <dbReference type="EC" id="6.3.5.7"/>
    </reaction>
</comment>
<evidence type="ECO:0000313" key="10">
    <source>
        <dbReference type="EMBL" id="MFB9326472.1"/>
    </source>
</evidence>
<dbReference type="EMBL" id="JBHMDO010000020">
    <property type="protein sequence ID" value="MFB9326472.1"/>
    <property type="molecule type" value="Genomic_DNA"/>
</dbReference>
<feature type="active site" description="Acyl-ester intermediate" evidence="8">
    <location>
        <position position="178"/>
    </location>
</feature>
<evidence type="ECO:0000256" key="8">
    <source>
        <dbReference type="HAMAP-Rule" id="MF_00120"/>
    </source>
</evidence>
<accession>A0ABV5KML3</accession>
<evidence type="ECO:0000256" key="4">
    <source>
        <dbReference type="ARBA" id="ARBA00022840"/>
    </source>
</evidence>
<evidence type="ECO:0000256" key="1">
    <source>
        <dbReference type="ARBA" id="ARBA00008069"/>
    </source>
</evidence>
<dbReference type="PANTHER" id="PTHR11895">
    <property type="entry name" value="TRANSAMIDASE"/>
    <property type="match status" value="1"/>
</dbReference>
<keyword evidence="2 8" id="KW-0436">Ligase</keyword>
<dbReference type="Pfam" id="PF01425">
    <property type="entry name" value="Amidase"/>
    <property type="match status" value="1"/>
</dbReference>
<dbReference type="PANTHER" id="PTHR11895:SF151">
    <property type="entry name" value="GLUTAMYL-TRNA(GLN) AMIDOTRANSFERASE SUBUNIT A"/>
    <property type="match status" value="1"/>
</dbReference>
<evidence type="ECO:0000256" key="5">
    <source>
        <dbReference type="ARBA" id="ARBA00022917"/>
    </source>
</evidence>
<proteinExistence type="inferred from homology"/>
<keyword evidence="3 8" id="KW-0547">Nucleotide-binding</keyword>
<dbReference type="NCBIfam" id="TIGR00132">
    <property type="entry name" value="gatA"/>
    <property type="match status" value="1"/>
</dbReference>
<comment type="similarity">
    <text evidence="1 8">Belongs to the amidase family. GatA subfamily.</text>
</comment>
<dbReference type="Gene3D" id="3.90.1300.10">
    <property type="entry name" value="Amidase signature (AS) domain"/>
    <property type="match status" value="1"/>
</dbReference>
<keyword evidence="5 8" id="KW-0648">Protein biosynthesis</keyword>
<dbReference type="EC" id="6.3.5.7" evidence="8"/>
<comment type="function">
    <text evidence="6 8">Allows the formation of correctly charged Gln-tRNA(Gln) through the transamidation of misacylated Glu-tRNA(Gln) in organisms which lack glutaminyl-tRNA synthetase. The reaction takes place in the presence of glutamine and ATP through an activated gamma-phospho-Glu-tRNA(Gln).</text>
</comment>
<keyword evidence="11" id="KW-1185">Reference proteome</keyword>
<feature type="active site" description="Charge relay system" evidence="8">
    <location>
        <position position="79"/>
    </location>
</feature>
<dbReference type="InterPro" id="IPR000120">
    <property type="entry name" value="Amidase"/>
</dbReference>
<comment type="caution">
    <text evidence="10">The sequence shown here is derived from an EMBL/GenBank/DDBJ whole genome shotgun (WGS) entry which is preliminary data.</text>
</comment>
<dbReference type="InterPro" id="IPR036928">
    <property type="entry name" value="AS_sf"/>
</dbReference>
<evidence type="ECO:0000313" key="11">
    <source>
        <dbReference type="Proteomes" id="UP001589747"/>
    </source>
</evidence>
<evidence type="ECO:0000259" key="9">
    <source>
        <dbReference type="Pfam" id="PF01425"/>
    </source>
</evidence>
<dbReference type="HAMAP" id="MF_00120">
    <property type="entry name" value="GatA"/>
    <property type="match status" value="1"/>
</dbReference>
<dbReference type="InterPro" id="IPR023631">
    <property type="entry name" value="Amidase_dom"/>
</dbReference>
<dbReference type="SUPFAM" id="SSF75304">
    <property type="entry name" value="Amidase signature (AS) enzymes"/>
    <property type="match status" value="1"/>
</dbReference>
<gene>
    <name evidence="8 10" type="primary">gatA</name>
    <name evidence="10" type="ORF">ACFFSY_11160</name>
</gene>
<feature type="active site" description="Charge relay system" evidence="8">
    <location>
        <position position="154"/>
    </location>
</feature>